<organism evidence="1 2">
    <name type="scientific">Cuscuta campestris</name>
    <dbReference type="NCBI Taxonomy" id="132261"/>
    <lineage>
        <taxon>Eukaryota</taxon>
        <taxon>Viridiplantae</taxon>
        <taxon>Streptophyta</taxon>
        <taxon>Embryophyta</taxon>
        <taxon>Tracheophyta</taxon>
        <taxon>Spermatophyta</taxon>
        <taxon>Magnoliopsida</taxon>
        <taxon>eudicotyledons</taxon>
        <taxon>Gunneridae</taxon>
        <taxon>Pentapetalae</taxon>
        <taxon>asterids</taxon>
        <taxon>lamiids</taxon>
        <taxon>Solanales</taxon>
        <taxon>Convolvulaceae</taxon>
        <taxon>Cuscuteae</taxon>
        <taxon>Cuscuta</taxon>
        <taxon>Cuscuta subgen. Grammica</taxon>
        <taxon>Cuscuta sect. Cleistogrammica</taxon>
    </lineage>
</organism>
<evidence type="ECO:0000313" key="1">
    <source>
        <dbReference type="EMBL" id="VFQ60902.1"/>
    </source>
</evidence>
<keyword evidence="2" id="KW-1185">Reference proteome</keyword>
<reference evidence="1 2" key="1">
    <citation type="submission" date="2018-04" db="EMBL/GenBank/DDBJ databases">
        <authorList>
            <person name="Vogel A."/>
        </authorList>
    </citation>
    <scope>NUCLEOTIDE SEQUENCE [LARGE SCALE GENOMIC DNA]</scope>
</reference>
<name>A0A484KFM4_9ASTE</name>
<dbReference type="EMBL" id="OOIL02000126">
    <property type="protein sequence ID" value="VFQ60902.1"/>
    <property type="molecule type" value="Genomic_DNA"/>
</dbReference>
<dbReference type="AlphaFoldDB" id="A0A484KFM4"/>
<protein>
    <submittedName>
        <fullName evidence="1">Uncharacterized protein</fullName>
    </submittedName>
</protein>
<evidence type="ECO:0000313" key="2">
    <source>
        <dbReference type="Proteomes" id="UP000595140"/>
    </source>
</evidence>
<proteinExistence type="predicted"/>
<accession>A0A484KFM4</accession>
<gene>
    <name evidence="1" type="ORF">CCAM_LOCUS2678</name>
</gene>
<sequence length="103" mass="12071">MLLIITVHEASINENRAKCIYKIHLILVDNDPPRRKKTVSGYDPIVPLDTRFHICVTQGLFVFKAKPNRSRKFKDATRCKFRARDLDFYHMIQWLEEKAGGIL</sequence>
<dbReference type="Proteomes" id="UP000595140">
    <property type="component" value="Unassembled WGS sequence"/>
</dbReference>